<dbReference type="Proteomes" id="UP000194280">
    <property type="component" value="Unassembled WGS sequence"/>
</dbReference>
<dbReference type="EC" id="1.4.3.-" evidence="11"/>
<dbReference type="InterPro" id="IPR016182">
    <property type="entry name" value="Cu_amine_oxidase_N-reg"/>
</dbReference>
<evidence type="ECO:0000256" key="5">
    <source>
        <dbReference type="ARBA" id="ARBA00022772"/>
    </source>
</evidence>
<keyword evidence="4 11" id="KW-0479">Metal-binding</keyword>
<dbReference type="SUPFAM" id="SSF54416">
    <property type="entry name" value="Amine oxidase N-terminal region"/>
    <property type="match status" value="2"/>
</dbReference>
<evidence type="ECO:0000259" key="12">
    <source>
        <dbReference type="Pfam" id="PF01179"/>
    </source>
</evidence>
<accession>A0A1Z5SUB3</accession>
<dbReference type="GO" id="GO:0048038">
    <property type="term" value="F:quinone binding"/>
    <property type="evidence" value="ECO:0007669"/>
    <property type="project" value="InterPro"/>
</dbReference>
<comment type="subunit">
    <text evidence="3">Homodimer.</text>
</comment>
<evidence type="ECO:0000313" key="14">
    <source>
        <dbReference type="Proteomes" id="UP000194280"/>
    </source>
</evidence>
<dbReference type="InterPro" id="IPR036460">
    <property type="entry name" value="Cu_amine_oxidase_C_sf"/>
</dbReference>
<evidence type="ECO:0000256" key="1">
    <source>
        <dbReference type="ARBA" id="ARBA00001935"/>
    </source>
</evidence>
<feature type="domain" description="Copper amine oxidase catalytic" evidence="12">
    <location>
        <begin position="270"/>
        <end position="671"/>
    </location>
</feature>
<comment type="cofactor">
    <cofactor evidence="1">
        <name>Cu cation</name>
        <dbReference type="ChEBI" id="CHEBI:23378"/>
    </cofactor>
</comment>
<evidence type="ECO:0000256" key="10">
    <source>
        <dbReference type="PIRSR" id="PIRSR600269-51"/>
    </source>
</evidence>
<dbReference type="GO" id="GO:0008131">
    <property type="term" value="F:primary methylamine oxidase activity"/>
    <property type="evidence" value="ECO:0007669"/>
    <property type="project" value="InterPro"/>
</dbReference>
<feature type="modified residue" description="2',4',5'-topaquinone" evidence="10">
    <location>
        <position position="428"/>
    </location>
</feature>
<dbReference type="AlphaFoldDB" id="A0A1Z5SUB3"/>
<dbReference type="InterPro" id="IPR000269">
    <property type="entry name" value="Cu_amine_oxidase"/>
</dbReference>
<keyword evidence="6 11" id="KW-0560">Oxidoreductase</keyword>
<dbReference type="EMBL" id="MUNK01000247">
    <property type="protein sequence ID" value="OTA24371.1"/>
    <property type="molecule type" value="Genomic_DNA"/>
</dbReference>
<evidence type="ECO:0000256" key="7">
    <source>
        <dbReference type="ARBA" id="ARBA00023008"/>
    </source>
</evidence>
<dbReference type="InterPro" id="IPR015798">
    <property type="entry name" value="Cu_amine_oxidase_C"/>
</dbReference>
<keyword evidence="5 9" id="KW-0801">TPQ</keyword>
<dbReference type="OrthoDB" id="5379943at2759"/>
<dbReference type="PROSITE" id="PS01164">
    <property type="entry name" value="COPPER_AMINE_OXID_1"/>
    <property type="match status" value="1"/>
</dbReference>
<keyword evidence="8" id="KW-1015">Disulfide bond</keyword>
<dbReference type="GO" id="GO:0009308">
    <property type="term" value="P:amine metabolic process"/>
    <property type="evidence" value="ECO:0007669"/>
    <property type="project" value="UniProtKB-UniRule"/>
</dbReference>
<evidence type="ECO:0000256" key="4">
    <source>
        <dbReference type="ARBA" id="ARBA00022723"/>
    </source>
</evidence>
<dbReference type="Gene3D" id="2.70.98.20">
    <property type="entry name" value="Copper amine oxidase, catalytic domain"/>
    <property type="match status" value="1"/>
</dbReference>
<dbReference type="FunFam" id="2.70.98.20:FF:000001">
    <property type="entry name" value="Amine oxidase"/>
    <property type="match status" value="1"/>
</dbReference>
<sequence length="708" mass="78608">MSVAPNTSTGDLPFQRAAALLRARPHPLCLISDKEILQARNILLEALRQEETPPSIRFKNITLHEPAKADLLPYLDAEAAGTPVALRPFVPRCVEIIWSTASERIVHESIISLDANAEVSRTGPQKGQHGSIDRYEAKSAAEKIVNHPEVQAAVKALGLAEDVTIACDPWMYGADRDNDEETHKFIQGYLYALAPSKGPESNQYSYPLPFSPVYDVFTDELARIEPMGTGGRADGLELNTADGLPMAHCVPNEYHADILDEPERTDLKPLHVTQPEGPSFNVTDGNCVSWQKWRFRVGFNYREGMTIHDVRYDGRPLFYRLSISEMTVPYGDPRTPYHRKQAMDLGDAGAGSCANNLRLGCDCLGTIKYFSGWLNDEDGMPVPAENVICMHEQDGGIGWKHTHRLTHHASVVRARNLVLQSIITVGNYEYIFAWIFMQNGNVDLEVRATGILSTSLIDEGKTSEWGNVVSPGTLGANHQHLFSMRVDPMIDGSRNTVVQEDSIPIPQSEDENPHGNAWRVVKTPFETSGYGDAAPFANRCLKVVNENIFNPVSGNPVGYKLVPQPCQLLLAGKNSVVRRRAKFAEHHVWVTKYRDGDLWAAGKWTNQSLEEMDGLADYAGRADSVRDEDLVLWHTFGMTHNPRMEDFPVMPVEITTISLKPADFFSKNPALDVPRSKQSENRSVLYQDPLEAAVAGQTPCGDCDKAKL</sequence>
<feature type="active site" description="Proton acceptor" evidence="9">
    <location>
        <position position="344"/>
    </location>
</feature>
<gene>
    <name evidence="13" type="ORF">BTJ68_11873</name>
</gene>
<comment type="caution">
    <text evidence="13">The sequence shown here is derived from an EMBL/GenBank/DDBJ whole genome shotgun (WGS) entry which is preliminary data.</text>
</comment>
<dbReference type="STRING" id="1157616.A0A1Z5SUB3"/>
<evidence type="ECO:0000256" key="6">
    <source>
        <dbReference type="ARBA" id="ARBA00023002"/>
    </source>
</evidence>
<evidence type="ECO:0000256" key="2">
    <source>
        <dbReference type="ARBA" id="ARBA00007983"/>
    </source>
</evidence>
<dbReference type="InParanoid" id="A0A1Z5SUB3"/>
<evidence type="ECO:0000313" key="13">
    <source>
        <dbReference type="EMBL" id="OTA24371.1"/>
    </source>
</evidence>
<comment type="PTM">
    <text evidence="10 11">Topaquinone (TPQ) is generated by copper-dependent autoxidation of a specific tyrosyl residue.</text>
</comment>
<comment type="similarity">
    <text evidence="2 11">Belongs to the copper/topaquinone oxidase family.</text>
</comment>
<dbReference type="SUPFAM" id="SSF49998">
    <property type="entry name" value="Amine oxidase catalytic domain"/>
    <property type="match status" value="1"/>
</dbReference>
<dbReference type="GO" id="GO:0005507">
    <property type="term" value="F:copper ion binding"/>
    <property type="evidence" value="ECO:0007669"/>
    <property type="project" value="InterPro"/>
</dbReference>
<keyword evidence="7 11" id="KW-0186">Copper</keyword>
<dbReference type="VEuPathDB" id="FungiDB:BTJ68_11873"/>
<evidence type="ECO:0000256" key="8">
    <source>
        <dbReference type="ARBA" id="ARBA00023157"/>
    </source>
</evidence>
<evidence type="ECO:0000256" key="9">
    <source>
        <dbReference type="PIRSR" id="PIRSR600269-50"/>
    </source>
</evidence>
<dbReference type="InterPro" id="IPR049948">
    <property type="entry name" value="Cu_Am_ox_TPQ-bd"/>
</dbReference>
<dbReference type="PANTHER" id="PTHR10638:SF91">
    <property type="entry name" value="AMINE OXIDASE"/>
    <property type="match status" value="1"/>
</dbReference>
<evidence type="ECO:0000256" key="3">
    <source>
        <dbReference type="ARBA" id="ARBA00011738"/>
    </source>
</evidence>
<dbReference type="PANTHER" id="PTHR10638">
    <property type="entry name" value="COPPER AMINE OXIDASE"/>
    <property type="match status" value="1"/>
</dbReference>
<comment type="cofactor">
    <cofactor evidence="11">
        <name>Cu cation</name>
        <dbReference type="ChEBI" id="CHEBI:23378"/>
    </cofactor>
    <text evidence="11">Contains 1 topaquinone per subunit.</text>
</comment>
<name>A0A1Z5SUB3_HORWE</name>
<proteinExistence type="inferred from homology"/>
<evidence type="ECO:0000256" key="11">
    <source>
        <dbReference type="RuleBase" id="RU000672"/>
    </source>
</evidence>
<dbReference type="Gene3D" id="3.10.450.40">
    <property type="match status" value="2"/>
</dbReference>
<organism evidence="13 14">
    <name type="scientific">Hortaea werneckii EXF-2000</name>
    <dbReference type="NCBI Taxonomy" id="1157616"/>
    <lineage>
        <taxon>Eukaryota</taxon>
        <taxon>Fungi</taxon>
        <taxon>Dikarya</taxon>
        <taxon>Ascomycota</taxon>
        <taxon>Pezizomycotina</taxon>
        <taxon>Dothideomycetes</taxon>
        <taxon>Dothideomycetidae</taxon>
        <taxon>Mycosphaerellales</taxon>
        <taxon>Teratosphaeriaceae</taxon>
        <taxon>Hortaea</taxon>
    </lineage>
</organism>
<dbReference type="Pfam" id="PF01179">
    <property type="entry name" value="Cu_amine_oxid"/>
    <property type="match status" value="1"/>
</dbReference>
<feature type="active site" description="Schiff-base intermediate with substrate; via topaquinone" evidence="9">
    <location>
        <position position="428"/>
    </location>
</feature>
<reference evidence="13 14" key="1">
    <citation type="submission" date="2017-01" db="EMBL/GenBank/DDBJ databases">
        <title>The recent genome duplication of the halophilic yeast Hortaea werneckii: insights from long-read sequencing.</title>
        <authorList>
            <person name="Sinha S."/>
            <person name="Flibotte S."/>
            <person name="Neira M."/>
            <person name="Lenassi M."/>
            <person name="Gostincar C."/>
            <person name="Stajich J.E."/>
            <person name="Nislow C.E."/>
        </authorList>
    </citation>
    <scope>NUCLEOTIDE SEQUENCE [LARGE SCALE GENOMIC DNA]</scope>
    <source>
        <strain evidence="13 14">EXF-2000</strain>
    </source>
</reference>
<keyword evidence="14" id="KW-1185">Reference proteome</keyword>
<protein>
    <recommendedName>
        <fullName evidence="11">Amine oxidase</fullName>
        <ecNumber evidence="11">1.4.3.-</ecNumber>
    </recommendedName>
</protein>